<dbReference type="Proteomes" id="UP000569914">
    <property type="component" value="Unassembled WGS sequence"/>
</dbReference>
<keyword evidence="3" id="KW-1185">Reference proteome</keyword>
<dbReference type="EMBL" id="JACCBU010000001">
    <property type="protein sequence ID" value="NYE75196.1"/>
    <property type="molecule type" value="Genomic_DNA"/>
</dbReference>
<dbReference type="AlphaFoldDB" id="A0A7Y9LGH4"/>
<keyword evidence="1" id="KW-0812">Transmembrane</keyword>
<protein>
    <submittedName>
        <fullName evidence="2">Uncharacterized protein</fullName>
    </submittedName>
</protein>
<evidence type="ECO:0000313" key="2">
    <source>
        <dbReference type="EMBL" id="NYE75196.1"/>
    </source>
</evidence>
<reference evidence="2 3" key="1">
    <citation type="submission" date="2020-07" db="EMBL/GenBank/DDBJ databases">
        <title>Sequencing the genomes of 1000 actinobacteria strains.</title>
        <authorList>
            <person name="Klenk H.-P."/>
        </authorList>
    </citation>
    <scope>NUCLEOTIDE SEQUENCE [LARGE SCALE GENOMIC DNA]</scope>
    <source>
        <strain evidence="2 3">DSM 22083</strain>
    </source>
</reference>
<feature type="transmembrane region" description="Helical" evidence="1">
    <location>
        <begin position="37"/>
        <end position="61"/>
    </location>
</feature>
<comment type="caution">
    <text evidence="2">The sequence shown here is derived from an EMBL/GenBank/DDBJ whole genome shotgun (WGS) entry which is preliminary data.</text>
</comment>
<organism evidence="2 3">
    <name type="scientific">Microlunatus parietis</name>
    <dbReference type="NCBI Taxonomy" id="682979"/>
    <lineage>
        <taxon>Bacteria</taxon>
        <taxon>Bacillati</taxon>
        <taxon>Actinomycetota</taxon>
        <taxon>Actinomycetes</taxon>
        <taxon>Propionibacteriales</taxon>
        <taxon>Propionibacteriaceae</taxon>
        <taxon>Microlunatus</taxon>
    </lineage>
</organism>
<accession>A0A7Y9LGH4</accession>
<evidence type="ECO:0000313" key="3">
    <source>
        <dbReference type="Proteomes" id="UP000569914"/>
    </source>
</evidence>
<name>A0A7Y9LGH4_9ACTN</name>
<feature type="transmembrane region" description="Helical" evidence="1">
    <location>
        <begin position="73"/>
        <end position="93"/>
    </location>
</feature>
<proteinExistence type="predicted"/>
<keyword evidence="1" id="KW-0472">Membrane</keyword>
<gene>
    <name evidence="2" type="ORF">BKA15_006525</name>
</gene>
<sequence>MHRVAVGWAFFSLPLAGLVLARAPRLLGAAGGAALTRLAAALLGGVLLFGSVQLPLLAVGAEGIPALGLVERIAFGFMIGYLILLAVVLRSPARVAVPVP</sequence>
<keyword evidence="1" id="KW-1133">Transmembrane helix</keyword>
<evidence type="ECO:0000256" key="1">
    <source>
        <dbReference type="SAM" id="Phobius"/>
    </source>
</evidence>